<dbReference type="PANTHER" id="PTHR32338">
    <property type="entry name" value="N-ACETYL-GAMMA-GLUTAMYL-PHOSPHATE REDUCTASE, CHLOROPLASTIC-RELATED-RELATED"/>
    <property type="match status" value="1"/>
</dbReference>
<dbReference type="GO" id="GO:0003942">
    <property type="term" value="F:N-acetyl-gamma-glutamyl-phosphate reductase activity"/>
    <property type="evidence" value="ECO:0007669"/>
    <property type="project" value="UniProtKB-EC"/>
</dbReference>
<protein>
    <submittedName>
        <fullName evidence="2">N-acetyl-gamma-glutamyl-phosphate reductase</fullName>
        <ecNumber evidence="2">1.2.1.38</ecNumber>
    </submittedName>
</protein>
<dbReference type="Gene3D" id="3.40.50.720">
    <property type="entry name" value="NAD(P)-binding Rossmann-like Domain"/>
    <property type="match status" value="1"/>
</dbReference>
<feature type="non-terminal residue" evidence="2">
    <location>
        <position position="79"/>
    </location>
</feature>
<reference evidence="2 3" key="1">
    <citation type="journal article" date="2018" name="Vet. Microbiol.">
        <title>Clonal diversity and geographic distribution of methicillin-resistant Staphylococcus pseudintermedius from Australian animals: Discovery of novel sequence types.</title>
        <authorList>
            <person name="Worthing K.A."/>
            <person name="Abraham S."/>
            <person name="Coombs G.W."/>
            <person name="Pang S."/>
            <person name="Saputra S."/>
            <person name="Jordan D."/>
            <person name="Trott D.J."/>
            <person name="Norris J.M."/>
        </authorList>
    </citation>
    <scope>NUCLEOTIDE SEQUENCE [LARGE SCALE GENOMIC DNA]</scope>
    <source>
        <strain evidence="2 3">ST525 1</strain>
    </source>
</reference>
<accession>A0A317YKI0</accession>
<feature type="active site" evidence="1">
    <location>
        <position position="54"/>
    </location>
</feature>
<dbReference type="PANTHER" id="PTHR32338:SF10">
    <property type="entry name" value="N-ACETYL-GAMMA-GLUTAMYL-PHOSPHATE REDUCTASE, CHLOROPLASTIC-RELATED"/>
    <property type="match status" value="1"/>
</dbReference>
<organism evidence="2 3">
    <name type="scientific">Staphylococcus pseudintermedius</name>
    <dbReference type="NCBI Taxonomy" id="283734"/>
    <lineage>
        <taxon>Bacteria</taxon>
        <taxon>Bacillati</taxon>
        <taxon>Bacillota</taxon>
        <taxon>Bacilli</taxon>
        <taxon>Bacillales</taxon>
        <taxon>Staphylococcaceae</taxon>
        <taxon>Staphylococcus</taxon>
        <taxon>Staphylococcus intermedius group</taxon>
    </lineage>
</organism>
<dbReference type="Gene3D" id="3.30.360.10">
    <property type="entry name" value="Dihydrodipicolinate Reductase, domain 2"/>
    <property type="match status" value="1"/>
</dbReference>
<keyword evidence="2" id="KW-0560">Oxidoreductase</keyword>
<evidence type="ECO:0000313" key="3">
    <source>
        <dbReference type="Proteomes" id="UP000246800"/>
    </source>
</evidence>
<dbReference type="EMBL" id="QEIT01000950">
    <property type="protein sequence ID" value="PWZ64899.1"/>
    <property type="molecule type" value="Genomic_DNA"/>
</dbReference>
<dbReference type="Proteomes" id="UP000246800">
    <property type="component" value="Unassembled WGS sequence"/>
</dbReference>
<dbReference type="SUPFAM" id="SSF51735">
    <property type="entry name" value="NAD(P)-binding Rossmann-fold domains"/>
    <property type="match status" value="1"/>
</dbReference>
<sequence length="79" mass="8783">DLSGAFRIKNREIYEAYYKETAAAQDDLNHAIYSISEWQSLDNNGTKLISNPGCFPTATLLALHPLISEKIVDLSSIII</sequence>
<dbReference type="EC" id="1.2.1.38" evidence="2"/>
<dbReference type="PROSITE" id="PS01224">
    <property type="entry name" value="ARGC"/>
    <property type="match status" value="1"/>
</dbReference>
<evidence type="ECO:0000256" key="1">
    <source>
        <dbReference type="PROSITE-ProRule" id="PRU10010"/>
    </source>
</evidence>
<comment type="caution">
    <text evidence="2">The sequence shown here is derived from an EMBL/GenBank/DDBJ whole genome shotgun (WGS) entry which is preliminary data.</text>
</comment>
<dbReference type="InterPro" id="IPR036291">
    <property type="entry name" value="NAD(P)-bd_dom_sf"/>
</dbReference>
<gene>
    <name evidence="2" type="primary">argC</name>
    <name evidence="2" type="ORF">DD902_17000</name>
</gene>
<dbReference type="InterPro" id="IPR023013">
    <property type="entry name" value="AGPR_AS"/>
</dbReference>
<dbReference type="InterPro" id="IPR050085">
    <property type="entry name" value="AGPR"/>
</dbReference>
<dbReference type="AlphaFoldDB" id="A0A317YKI0"/>
<proteinExistence type="predicted"/>
<name>A0A317YKI0_STAPS</name>
<feature type="non-terminal residue" evidence="2">
    <location>
        <position position="1"/>
    </location>
</feature>
<evidence type="ECO:0000313" key="2">
    <source>
        <dbReference type="EMBL" id="PWZ64899.1"/>
    </source>
</evidence>
<dbReference type="GO" id="GO:0008652">
    <property type="term" value="P:amino acid biosynthetic process"/>
    <property type="evidence" value="ECO:0007669"/>
    <property type="project" value="UniProtKB-KW"/>
</dbReference>